<dbReference type="Proteomes" id="UP000800038">
    <property type="component" value="Unassembled WGS sequence"/>
</dbReference>
<protein>
    <submittedName>
        <fullName evidence="2">Uncharacterized protein</fullName>
    </submittedName>
</protein>
<reference evidence="2" key="1">
    <citation type="journal article" date="2020" name="Stud. Mycol.">
        <title>101 Dothideomycetes genomes: a test case for predicting lifestyles and emergence of pathogens.</title>
        <authorList>
            <person name="Haridas S."/>
            <person name="Albert R."/>
            <person name="Binder M."/>
            <person name="Bloem J."/>
            <person name="Labutti K."/>
            <person name="Salamov A."/>
            <person name="Andreopoulos B."/>
            <person name="Baker S."/>
            <person name="Barry K."/>
            <person name="Bills G."/>
            <person name="Bluhm B."/>
            <person name="Cannon C."/>
            <person name="Castanera R."/>
            <person name="Culley D."/>
            <person name="Daum C."/>
            <person name="Ezra D."/>
            <person name="Gonzalez J."/>
            <person name="Henrissat B."/>
            <person name="Kuo A."/>
            <person name="Liang C."/>
            <person name="Lipzen A."/>
            <person name="Lutzoni F."/>
            <person name="Magnuson J."/>
            <person name="Mondo S."/>
            <person name="Nolan M."/>
            <person name="Ohm R."/>
            <person name="Pangilinan J."/>
            <person name="Park H.-J."/>
            <person name="Ramirez L."/>
            <person name="Alfaro M."/>
            <person name="Sun H."/>
            <person name="Tritt A."/>
            <person name="Yoshinaga Y."/>
            <person name="Zwiers L.-H."/>
            <person name="Turgeon B."/>
            <person name="Goodwin S."/>
            <person name="Spatafora J."/>
            <person name="Crous P."/>
            <person name="Grigoriev I."/>
        </authorList>
    </citation>
    <scope>NUCLEOTIDE SEQUENCE</scope>
    <source>
        <strain evidence="2">CBS 161.51</strain>
    </source>
</reference>
<evidence type="ECO:0000313" key="3">
    <source>
        <dbReference type="Proteomes" id="UP000800038"/>
    </source>
</evidence>
<name>A0A6A5SFC4_9PLEO</name>
<dbReference type="OrthoDB" id="10652991at2759"/>
<evidence type="ECO:0000256" key="1">
    <source>
        <dbReference type="SAM" id="MobiDB-lite"/>
    </source>
</evidence>
<feature type="compositionally biased region" description="Polar residues" evidence="1">
    <location>
        <begin position="88"/>
        <end position="100"/>
    </location>
</feature>
<accession>A0A6A5SFC4</accession>
<feature type="region of interest" description="Disordered" evidence="1">
    <location>
        <begin position="65"/>
        <end position="103"/>
    </location>
</feature>
<dbReference type="AlphaFoldDB" id="A0A6A5SFC4"/>
<dbReference type="EMBL" id="ML976114">
    <property type="protein sequence ID" value="KAF1938109.1"/>
    <property type="molecule type" value="Genomic_DNA"/>
</dbReference>
<proteinExistence type="predicted"/>
<sequence>MWWRMTSLLAAKKQGMAAPQVSDSRAARTYKTAPSRISRRLEHLLCQRPALRGRVPLRSTSFPLRQPWTSRGGKIARSDCPACRRHSQANSASRGTNGARSDNLRQPLEDKEAQNNSAANSFCSSALFEAFPQPDRLTSKRLVGSGLLHRQGRLSGPPHPESPVLT</sequence>
<keyword evidence="3" id="KW-1185">Reference proteome</keyword>
<gene>
    <name evidence="2" type="ORF">EJ02DRAFT_32481</name>
</gene>
<organism evidence="2 3">
    <name type="scientific">Clathrospora elynae</name>
    <dbReference type="NCBI Taxonomy" id="706981"/>
    <lineage>
        <taxon>Eukaryota</taxon>
        <taxon>Fungi</taxon>
        <taxon>Dikarya</taxon>
        <taxon>Ascomycota</taxon>
        <taxon>Pezizomycotina</taxon>
        <taxon>Dothideomycetes</taxon>
        <taxon>Pleosporomycetidae</taxon>
        <taxon>Pleosporales</taxon>
        <taxon>Diademaceae</taxon>
        <taxon>Clathrospora</taxon>
    </lineage>
</organism>
<evidence type="ECO:0000313" key="2">
    <source>
        <dbReference type="EMBL" id="KAF1938109.1"/>
    </source>
</evidence>